<protein>
    <recommendedName>
        <fullName evidence="1">CCZ1/INTU/HSP4 first Longin domain-containing protein</fullName>
    </recommendedName>
</protein>
<comment type="caution">
    <text evidence="2">The sequence shown here is derived from an EMBL/GenBank/DDBJ whole genome shotgun (WGS) entry which is preliminary data.</text>
</comment>
<accession>A0A1W0A6K1</accession>
<evidence type="ECO:0000313" key="3">
    <source>
        <dbReference type="Proteomes" id="UP000243217"/>
    </source>
</evidence>
<dbReference type="EMBL" id="JNBS01000403">
    <property type="protein sequence ID" value="OQS05917.1"/>
    <property type="molecule type" value="Genomic_DNA"/>
</dbReference>
<evidence type="ECO:0000313" key="2">
    <source>
        <dbReference type="EMBL" id="OQS05917.1"/>
    </source>
</evidence>
<keyword evidence="3" id="KW-1185">Reference proteome</keyword>
<dbReference type="InterPro" id="IPR043987">
    <property type="entry name" value="CCZ1/INTU/HSP4_longin_1"/>
</dbReference>
<dbReference type="AlphaFoldDB" id="A0A1W0A6K1"/>
<gene>
    <name evidence="2" type="ORF">THRCLA_20491</name>
</gene>
<dbReference type="Pfam" id="PF19031">
    <property type="entry name" value="Intu_longin_1"/>
    <property type="match status" value="1"/>
</dbReference>
<proteinExistence type="predicted"/>
<dbReference type="Proteomes" id="UP000243217">
    <property type="component" value="Unassembled WGS sequence"/>
</dbReference>
<sequence>MIVIVVLDVTHKEGQDNLLYAYPRTENNRLLALRGIVGASAGAATSLFNEPMQLIEFSTNCFVAQVDLGHLLFALISEDEASHNVLNNAVKNCYQLLQSAFGPPGLKCIEWKKQYDLLDDLIQRWLNVFMNDKVNSALHHLFKESIPKSLPSCNLLVGIMELCGDEYLDCAKINPQHAGMVLFYKKQLIVSGFNPSSTFLLYQWMMVSMDIIGNNEAPVAIEKYETLLERIEIKFGQEIKAPLPPDHPRLNEQLRIVAHNKYHQTIVDNLSLSLSVDNINFMPIFTKTISRMQKRYDIYQTLHGIRTAPFIEHPKAPIADDPYILRVINPLDSNGQEVGSGQSSIFPTQYSIYRPESYFAQLLHKQATRVRLPNQVRIAVVFVP</sequence>
<name>A0A1W0A6K1_9STRA</name>
<evidence type="ECO:0000259" key="1">
    <source>
        <dbReference type="Pfam" id="PF19031"/>
    </source>
</evidence>
<dbReference type="GO" id="GO:0016192">
    <property type="term" value="P:vesicle-mediated transport"/>
    <property type="evidence" value="ECO:0007669"/>
    <property type="project" value="InterPro"/>
</dbReference>
<feature type="domain" description="CCZ1/INTU/HSP4 first Longin" evidence="1">
    <location>
        <begin position="11"/>
        <end position="101"/>
    </location>
</feature>
<organism evidence="2 3">
    <name type="scientific">Thraustotheca clavata</name>
    <dbReference type="NCBI Taxonomy" id="74557"/>
    <lineage>
        <taxon>Eukaryota</taxon>
        <taxon>Sar</taxon>
        <taxon>Stramenopiles</taxon>
        <taxon>Oomycota</taxon>
        <taxon>Saprolegniomycetes</taxon>
        <taxon>Saprolegniales</taxon>
        <taxon>Achlyaceae</taxon>
        <taxon>Thraustotheca</taxon>
    </lineage>
</organism>
<dbReference type="OrthoDB" id="64981at2759"/>
<reference evidence="2 3" key="1">
    <citation type="journal article" date="2014" name="Genome Biol. Evol.">
        <title>The secreted proteins of Achlya hypogyna and Thraustotheca clavata identify the ancestral oomycete secretome and reveal gene acquisitions by horizontal gene transfer.</title>
        <authorList>
            <person name="Misner I."/>
            <person name="Blouin N."/>
            <person name="Leonard G."/>
            <person name="Richards T.A."/>
            <person name="Lane C.E."/>
        </authorList>
    </citation>
    <scope>NUCLEOTIDE SEQUENCE [LARGE SCALE GENOMIC DNA]</scope>
    <source>
        <strain evidence="2 3">ATCC 34112</strain>
    </source>
</reference>